<keyword evidence="1" id="KW-0812">Transmembrane</keyword>
<dbReference type="HOGENOM" id="CLU_034860_1_0_1"/>
<evidence type="ECO:0000313" key="3">
    <source>
        <dbReference type="Proteomes" id="UP000028045"/>
    </source>
</evidence>
<dbReference type="OrthoDB" id="2014201at2759"/>
<organism evidence="2 3">
    <name type="scientific">Stachybotrys chartarum (strain CBS 109288 / IBT 7711)</name>
    <name type="common">Toxic black mold</name>
    <name type="synonym">Stilbospora chartarum</name>
    <dbReference type="NCBI Taxonomy" id="1280523"/>
    <lineage>
        <taxon>Eukaryota</taxon>
        <taxon>Fungi</taxon>
        <taxon>Dikarya</taxon>
        <taxon>Ascomycota</taxon>
        <taxon>Pezizomycotina</taxon>
        <taxon>Sordariomycetes</taxon>
        <taxon>Hypocreomycetidae</taxon>
        <taxon>Hypocreales</taxon>
        <taxon>Stachybotryaceae</taxon>
        <taxon>Stachybotrys</taxon>
    </lineage>
</organism>
<name>A0A084AY04_STACB</name>
<evidence type="ECO:0008006" key="4">
    <source>
        <dbReference type="Google" id="ProtNLM"/>
    </source>
</evidence>
<feature type="transmembrane region" description="Helical" evidence="1">
    <location>
        <begin position="49"/>
        <end position="67"/>
    </location>
</feature>
<dbReference type="AlphaFoldDB" id="A0A084AY04"/>
<keyword evidence="1" id="KW-0472">Membrane</keyword>
<proteinExistence type="predicted"/>
<evidence type="ECO:0000256" key="1">
    <source>
        <dbReference type="SAM" id="Phobius"/>
    </source>
</evidence>
<protein>
    <recommendedName>
        <fullName evidence="4">Glycosyltransferase family 8 protein</fullName>
    </recommendedName>
</protein>
<keyword evidence="1" id="KW-1133">Transmembrane helix</keyword>
<dbReference type="PANTHER" id="PTHR11183">
    <property type="entry name" value="GLYCOGENIN SUBFAMILY MEMBER"/>
    <property type="match status" value="1"/>
</dbReference>
<dbReference type="Proteomes" id="UP000028045">
    <property type="component" value="Unassembled WGS sequence"/>
</dbReference>
<accession>A0A084AY04</accession>
<dbReference type="InterPro" id="IPR029044">
    <property type="entry name" value="Nucleotide-diphossugar_trans"/>
</dbReference>
<sequence>MSTNSRLEGVFPSTQFNDEKIMQDWLPQPSNSVSSRTDKVHSSSRRLRIVAGVVATSLLLIHLWRALTFTFFDDRYTPAGAGSQVDASHLANVNWSRFAYTQYATDRDTLCNAVMIFESLHRLESKADRVLLYPLEMLNPLVPEENASDDARLLLRARDDYHVHLVPITIHFGGIDADPRTESFIKLLAFNQTSYDRVLALDSDSVLLQHMDELFLLPPATVAMPHAYWLFPDEEIFSSHVMLVQPSIREFNRVMRKVKHAEPTYYDMDIINDLYRKKALVIPHRPYNLITSEFASSHHGPYLGSDDEVWDPTAAYGEAKYIHFSDWPVTKPWLPTTGDALRRRQPKCPVNNVGELCTAMEIWNGLYNDFRAQRERVCHLPVKR</sequence>
<dbReference type="InterPro" id="IPR050587">
    <property type="entry name" value="GNT1/Glycosyltrans_8"/>
</dbReference>
<dbReference type="SUPFAM" id="SSF53448">
    <property type="entry name" value="Nucleotide-diphospho-sugar transferases"/>
    <property type="match status" value="1"/>
</dbReference>
<evidence type="ECO:0000313" key="2">
    <source>
        <dbReference type="EMBL" id="KEY70183.1"/>
    </source>
</evidence>
<keyword evidence="3" id="KW-1185">Reference proteome</keyword>
<dbReference type="EMBL" id="KL648458">
    <property type="protein sequence ID" value="KEY70183.1"/>
    <property type="molecule type" value="Genomic_DNA"/>
</dbReference>
<dbReference type="Gene3D" id="3.90.550.10">
    <property type="entry name" value="Spore Coat Polysaccharide Biosynthesis Protein SpsA, Chain A"/>
    <property type="match status" value="1"/>
</dbReference>
<reference evidence="2 3" key="1">
    <citation type="journal article" date="2014" name="BMC Genomics">
        <title>Comparative genome sequencing reveals chemotype-specific gene clusters in the toxigenic black mold Stachybotrys.</title>
        <authorList>
            <person name="Semeiks J."/>
            <person name="Borek D."/>
            <person name="Otwinowski Z."/>
            <person name="Grishin N.V."/>
        </authorList>
    </citation>
    <scope>NUCLEOTIDE SEQUENCE [LARGE SCALE GENOMIC DNA]</scope>
    <source>
        <strain evidence="3">CBS 109288 / IBT 7711</strain>
    </source>
</reference>
<gene>
    <name evidence="2" type="ORF">S7711_03404</name>
</gene>